<dbReference type="EMBL" id="JARZHI010000022">
    <property type="protein sequence ID" value="MDI1432630.1"/>
    <property type="molecule type" value="Genomic_DNA"/>
</dbReference>
<sequence length="192" mass="19571">MGRIGHSPHRAGSPERAGFLIFFLTLLVSEGARAEPSVELAGSVGFGVLAAGIPAGRFVISPSASLGLGGKRGFFVARDTVSFLGASGGRFGINNETTVGGGLSWEHVNVSAGLSLAAYSLPICGPRLCGQVRGFAPGAGARLDLFGPYLSGRLGVSVDCAAAWIMGSASPVWRGVSVRCSAGPIFRFGSHH</sequence>
<proteinExistence type="predicted"/>
<evidence type="ECO:0000313" key="2">
    <source>
        <dbReference type="Proteomes" id="UP001160301"/>
    </source>
</evidence>
<accession>A0ABT6NWA8</accession>
<gene>
    <name evidence="1" type="ORF">QHF89_24250</name>
</gene>
<organism evidence="1 2">
    <name type="scientific">Polyangium sorediatum</name>
    <dbReference type="NCBI Taxonomy" id="889274"/>
    <lineage>
        <taxon>Bacteria</taxon>
        <taxon>Pseudomonadati</taxon>
        <taxon>Myxococcota</taxon>
        <taxon>Polyangia</taxon>
        <taxon>Polyangiales</taxon>
        <taxon>Polyangiaceae</taxon>
        <taxon>Polyangium</taxon>
    </lineage>
</organism>
<dbReference type="RefSeq" id="WP_136970256.1">
    <property type="nucleotide sequence ID" value="NZ_JARZHI010000022.1"/>
</dbReference>
<evidence type="ECO:0000313" key="1">
    <source>
        <dbReference type="EMBL" id="MDI1432630.1"/>
    </source>
</evidence>
<comment type="caution">
    <text evidence="1">The sequence shown here is derived from an EMBL/GenBank/DDBJ whole genome shotgun (WGS) entry which is preliminary data.</text>
</comment>
<dbReference type="Proteomes" id="UP001160301">
    <property type="component" value="Unassembled WGS sequence"/>
</dbReference>
<reference evidence="1 2" key="1">
    <citation type="submission" date="2023-04" db="EMBL/GenBank/DDBJ databases">
        <title>The genome sequence of Polyangium sorediatum DSM14670.</title>
        <authorList>
            <person name="Zhang X."/>
        </authorList>
    </citation>
    <scope>NUCLEOTIDE SEQUENCE [LARGE SCALE GENOMIC DNA]</scope>
    <source>
        <strain evidence="1 2">DSM 14670</strain>
    </source>
</reference>
<name>A0ABT6NWA8_9BACT</name>
<protein>
    <submittedName>
        <fullName evidence="1">Uncharacterized protein</fullName>
    </submittedName>
</protein>
<keyword evidence="2" id="KW-1185">Reference proteome</keyword>